<sequence>MKNSMGSWLKVAGVVVASGFSRRFGDDKLHVKILDKPLMSWALESIAQLDYRAVVLRKMNEKRGLVPSGFTVLVNLNAERGLSSSLRVAASWTPSDAEGLAVVLADMPFTKKVVNHLVKVFSSGDFDAVSAGIDGNPVNPVVFSRRVLHHLITLEGDVGAKTLLKKINTCVIDFDRRLLTDVDTTEDLTRAVSLAEELRRLKYLD</sequence>
<comment type="caution">
    <text evidence="2">The sequence shown here is derived from an EMBL/GenBank/DDBJ whole genome shotgun (WGS) entry which is preliminary data.</text>
</comment>
<dbReference type="PANTHER" id="PTHR43777">
    <property type="entry name" value="MOLYBDENUM COFACTOR CYTIDYLYLTRANSFERASE"/>
    <property type="match status" value="1"/>
</dbReference>
<dbReference type="EMBL" id="DRWN01000012">
    <property type="protein sequence ID" value="HHK67732.1"/>
    <property type="molecule type" value="Genomic_DNA"/>
</dbReference>
<dbReference type="GO" id="GO:0016779">
    <property type="term" value="F:nucleotidyltransferase activity"/>
    <property type="evidence" value="ECO:0007669"/>
    <property type="project" value="UniProtKB-ARBA"/>
</dbReference>
<organism evidence="2">
    <name type="scientific">Caldiarchaeum subterraneum</name>
    <dbReference type="NCBI Taxonomy" id="311458"/>
    <lineage>
        <taxon>Archaea</taxon>
        <taxon>Nitrososphaerota</taxon>
        <taxon>Candidatus Caldarchaeales</taxon>
        <taxon>Candidatus Caldarchaeaceae</taxon>
        <taxon>Candidatus Caldarchaeum</taxon>
    </lineage>
</organism>
<dbReference type="Gene3D" id="3.90.550.10">
    <property type="entry name" value="Spore Coat Polysaccharide Biosynthesis Protein SpsA, Chain A"/>
    <property type="match status" value="1"/>
</dbReference>
<evidence type="ECO:0000313" key="2">
    <source>
        <dbReference type="EMBL" id="HHK67732.1"/>
    </source>
</evidence>
<dbReference type="PANTHER" id="PTHR43777:SF1">
    <property type="entry name" value="MOLYBDENUM COFACTOR CYTIDYLYLTRANSFERASE"/>
    <property type="match status" value="1"/>
</dbReference>
<reference evidence="2" key="1">
    <citation type="journal article" date="2020" name="mSystems">
        <title>Genome- and Community-Level Interaction Insights into Carbon Utilization and Element Cycling Functions of Hydrothermarchaeota in Hydrothermal Sediment.</title>
        <authorList>
            <person name="Zhou Z."/>
            <person name="Liu Y."/>
            <person name="Xu W."/>
            <person name="Pan J."/>
            <person name="Luo Z.H."/>
            <person name="Li M."/>
        </authorList>
    </citation>
    <scope>NUCLEOTIDE SEQUENCE [LARGE SCALE GENOMIC DNA]</scope>
    <source>
        <strain evidence="2">SpSt-1056</strain>
    </source>
</reference>
<evidence type="ECO:0000259" key="1">
    <source>
        <dbReference type="Pfam" id="PF12804"/>
    </source>
</evidence>
<gene>
    <name evidence="2" type="ORF">ENM11_01060</name>
</gene>
<dbReference type="CDD" id="cd04182">
    <property type="entry name" value="GT_2_like_f"/>
    <property type="match status" value="1"/>
</dbReference>
<proteinExistence type="predicted"/>
<name>A0A7C5QDE7_CALS0</name>
<feature type="domain" description="MobA-like NTP transferase" evidence="1">
    <location>
        <begin position="13"/>
        <end position="167"/>
    </location>
</feature>
<dbReference type="SUPFAM" id="SSF53448">
    <property type="entry name" value="Nucleotide-diphospho-sugar transferases"/>
    <property type="match status" value="1"/>
</dbReference>
<dbReference type="AlphaFoldDB" id="A0A7C5QDE7"/>
<dbReference type="InterPro" id="IPR029044">
    <property type="entry name" value="Nucleotide-diphossugar_trans"/>
</dbReference>
<dbReference type="InterPro" id="IPR025877">
    <property type="entry name" value="MobA-like_NTP_Trfase"/>
</dbReference>
<keyword evidence="2" id="KW-0808">Transferase</keyword>
<protein>
    <submittedName>
        <fullName evidence="2">Nucleotidyltransferase family protein</fullName>
    </submittedName>
</protein>
<dbReference type="Pfam" id="PF12804">
    <property type="entry name" value="NTP_transf_3"/>
    <property type="match status" value="1"/>
</dbReference>
<accession>A0A7C5QDE7</accession>